<feature type="signal peptide" evidence="3">
    <location>
        <begin position="1"/>
        <end position="17"/>
    </location>
</feature>
<dbReference type="PROSITE" id="PS50279">
    <property type="entry name" value="BPTI_KUNITZ_2"/>
    <property type="match status" value="1"/>
</dbReference>
<dbReference type="SMART" id="SM00131">
    <property type="entry name" value="KU"/>
    <property type="match status" value="2"/>
</dbReference>
<sequence>MKIIVLAICFAVGSVFSADDDTGEDDDAWTSVCLESIGNCTYEDVGLTWHFDNIKKDCHPGTVCATSKNRFKSEKECKQKCMHVDKMCQCIRPEEKCEGIPKFGVWNFENGECSRKEHCARTIFDFSTEKQCKALCMKEDHESSCSMKNLDIKDGTVCWDYLDQRWYYDSEKKRCLWSGYFNCDENGNPVDPENSETGNNFFSKQECENACIRETTKLPQ</sequence>
<keyword evidence="2" id="KW-0722">Serine protease inhibitor</keyword>
<reference evidence="5" key="1">
    <citation type="journal article" date="2015" name="Sci. Rep.">
        <title>Tissue- and time-dependent transcription in Ixodes ricinus salivary glands and midguts when blood feeding on the vertebrate host.</title>
        <authorList>
            <person name="Kotsyfakis M."/>
            <person name="Schwarz A."/>
            <person name="Erhart J."/>
            <person name="Ribeiro J.M."/>
        </authorList>
    </citation>
    <scope>NUCLEOTIDE SEQUENCE</scope>
    <source>
        <tissue evidence="5">Salivary gland and midgut</tissue>
    </source>
</reference>
<dbReference type="GO" id="GO:0004867">
    <property type="term" value="F:serine-type endopeptidase inhibitor activity"/>
    <property type="evidence" value="ECO:0007669"/>
    <property type="project" value="UniProtKB-KW"/>
</dbReference>
<accession>V5HH07</accession>
<dbReference type="InterPro" id="IPR036880">
    <property type="entry name" value="Kunitz_BPTI_sf"/>
</dbReference>
<proteinExistence type="evidence at transcript level"/>
<dbReference type="AlphaFoldDB" id="V5HH07"/>
<dbReference type="SUPFAM" id="SSF57362">
    <property type="entry name" value="BPTI-like"/>
    <property type="match status" value="2"/>
</dbReference>
<dbReference type="Gene3D" id="4.10.410.10">
    <property type="entry name" value="Pancreatic trypsin inhibitor Kunitz domain"/>
    <property type="match status" value="2"/>
</dbReference>
<keyword evidence="1" id="KW-0646">Protease inhibitor</keyword>
<feature type="chain" id="PRO_5004737995" evidence="3">
    <location>
        <begin position="18"/>
        <end position="220"/>
    </location>
</feature>
<evidence type="ECO:0000256" key="2">
    <source>
        <dbReference type="ARBA" id="ARBA00022900"/>
    </source>
</evidence>
<organism evidence="5">
    <name type="scientific">Ixodes ricinus</name>
    <name type="common">Common tick</name>
    <name type="synonym">Acarus ricinus</name>
    <dbReference type="NCBI Taxonomy" id="34613"/>
    <lineage>
        <taxon>Eukaryota</taxon>
        <taxon>Metazoa</taxon>
        <taxon>Ecdysozoa</taxon>
        <taxon>Arthropoda</taxon>
        <taxon>Chelicerata</taxon>
        <taxon>Arachnida</taxon>
        <taxon>Acari</taxon>
        <taxon>Parasitiformes</taxon>
        <taxon>Ixodida</taxon>
        <taxon>Ixodoidea</taxon>
        <taxon>Ixodidae</taxon>
        <taxon>Ixodinae</taxon>
        <taxon>Ixodes</taxon>
    </lineage>
</organism>
<dbReference type="Pfam" id="PF00014">
    <property type="entry name" value="Kunitz_BPTI"/>
    <property type="match status" value="1"/>
</dbReference>
<evidence type="ECO:0000256" key="1">
    <source>
        <dbReference type="ARBA" id="ARBA00022690"/>
    </source>
</evidence>
<feature type="domain" description="BPTI/Kunitz inhibitor" evidence="4">
    <location>
        <begin position="148"/>
        <end position="211"/>
    </location>
</feature>
<dbReference type="InterPro" id="IPR002223">
    <property type="entry name" value="Kunitz_BPTI"/>
</dbReference>
<protein>
    <submittedName>
        <fullName evidence="5">Putative papilin</fullName>
    </submittedName>
</protein>
<name>V5HH07_IXORI</name>
<dbReference type="PANTHER" id="PTHR10083">
    <property type="entry name" value="KUNITZ-TYPE PROTEASE INHIBITOR-RELATED"/>
    <property type="match status" value="1"/>
</dbReference>
<evidence type="ECO:0000259" key="4">
    <source>
        <dbReference type="PROSITE" id="PS50279"/>
    </source>
</evidence>
<evidence type="ECO:0000256" key="3">
    <source>
        <dbReference type="SAM" id="SignalP"/>
    </source>
</evidence>
<keyword evidence="3" id="KW-0732">Signal</keyword>
<evidence type="ECO:0000313" key="5">
    <source>
        <dbReference type="EMBL" id="JAB82915.1"/>
    </source>
</evidence>
<dbReference type="InterPro" id="IPR050098">
    <property type="entry name" value="TFPI/VKTCI-like"/>
</dbReference>
<dbReference type="EMBL" id="GANP01001553">
    <property type="protein sequence ID" value="JAB82915.1"/>
    <property type="molecule type" value="mRNA"/>
</dbReference>